<dbReference type="SUPFAM" id="SSF52540">
    <property type="entry name" value="P-loop containing nucleoside triphosphate hydrolases"/>
    <property type="match status" value="2"/>
</dbReference>
<dbReference type="InterPro" id="IPR014013">
    <property type="entry name" value="Helic_SF1/SF2_ATP-bd_DinG/Rad3"/>
</dbReference>
<keyword evidence="5 14" id="KW-0378">Hydrolase</keyword>
<keyword evidence="4 14" id="KW-0227">DNA damage</keyword>
<accession>A0ABM3S7W7</accession>
<evidence type="ECO:0000256" key="15">
    <source>
        <dbReference type="SAM" id="MobiDB-lite"/>
    </source>
</evidence>
<feature type="binding site" evidence="14">
    <location>
        <position position="206"/>
    </location>
    <ligand>
        <name>[4Fe-4S] cluster</name>
        <dbReference type="ChEBI" id="CHEBI:49883"/>
    </ligand>
</feature>
<keyword evidence="12 14" id="KW-0413">Isomerase</keyword>
<dbReference type="PANTHER" id="PTHR11472:SF34">
    <property type="entry name" value="REGULATOR OF TELOMERE ELONGATION HELICASE 1"/>
    <property type="match status" value="1"/>
</dbReference>
<dbReference type="EC" id="5.6.2.-" evidence="14"/>
<evidence type="ECO:0000256" key="1">
    <source>
        <dbReference type="ARBA" id="ARBA00022485"/>
    </source>
</evidence>
<keyword evidence="9 14" id="KW-0411">Iron-sulfur</keyword>
<evidence type="ECO:0000256" key="12">
    <source>
        <dbReference type="ARBA" id="ARBA00023235"/>
    </source>
</evidence>
<comment type="caution">
    <text evidence="14">Lacks conserved residue(s) required for the propagation of feature annotation.</text>
</comment>
<dbReference type="CDD" id="cd13932">
    <property type="entry name" value="HN_RTEL1"/>
    <property type="match status" value="2"/>
</dbReference>
<dbReference type="CDD" id="cd17970">
    <property type="entry name" value="DEAHc_FancJ"/>
    <property type="match status" value="1"/>
</dbReference>
<dbReference type="InterPro" id="IPR013020">
    <property type="entry name" value="Rad3/Chl1-like"/>
</dbReference>
<dbReference type="InterPro" id="IPR006554">
    <property type="entry name" value="Helicase-like_DEXD_c2"/>
</dbReference>
<dbReference type="Pfam" id="PF13307">
    <property type="entry name" value="Helicase_C_2"/>
    <property type="match status" value="1"/>
</dbReference>
<dbReference type="PANTHER" id="PTHR11472">
    <property type="entry name" value="DNA REPAIR DEAD HELICASE RAD3/XP-D SUBFAMILY MEMBER"/>
    <property type="match status" value="1"/>
</dbReference>
<dbReference type="GO" id="GO:0004386">
    <property type="term" value="F:helicase activity"/>
    <property type="evidence" value="ECO:0007669"/>
    <property type="project" value="UniProtKB-KW"/>
</dbReference>
<feature type="compositionally biased region" description="Basic and acidic residues" evidence="15">
    <location>
        <begin position="990"/>
        <end position="999"/>
    </location>
</feature>
<feature type="binding site" evidence="14">
    <location>
        <position position="171"/>
    </location>
    <ligand>
        <name>[4Fe-4S] cluster</name>
        <dbReference type="ChEBI" id="CHEBI:49883"/>
    </ligand>
</feature>
<dbReference type="CDD" id="cd18788">
    <property type="entry name" value="SF2_C_XPD"/>
    <property type="match status" value="1"/>
</dbReference>
<feature type="binding site" evidence="14">
    <location>
        <position position="162"/>
    </location>
    <ligand>
        <name>[4Fe-4S] cluster</name>
        <dbReference type="ChEBI" id="CHEBI:49883"/>
    </ligand>
</feature>
<proteinExistence type="inferred from homology"/>
<evidence type="ECO:0000256" key="6">
    <source>
        <dbReference type="ARBA" id="ARBA00022806"/>
    </source>
</evidence>
<dbReference type="InterPro" id="IPR010614">
    <property type="entry name" value="RAD3-like_helicase_DEAD"/>
</dbReference>
<evidence type="ECO:0000313" key="17">
    <source>
        <dbReference type="Proteomes" id="UP001652580"/>
    </source>
</evidence>
<keyword evidence="6 14" id="KW-0347">Helicase</keyword>
<dbReference type="Pfam" id="PF23109">
    <property type="entry name" value="ARCH_RTEL1"/>
    <property type="match status" value="1"/>
</dbReference>
<evidence type="ECO:0000256" key="14">
    <source>
        <dbReference type="HAMAP-Rule" id="MF_03065"/>
    </source>
</evidence>
<comment type="catalytic activity">
    <reaction evidence="14">
        <text>ATP + H2O = ADP + phosphate + H(+)</text>
        <dbReference type="Rhea" id="RHEA:13065"/>
        <dbReference type="ChEBI" id="CHEBI:15377"/>
        <dbReference type="ChEBI" id="CHEBI:15378"/>
        <dbReference type="ChEBI" id="CHEBI:30616"/>
        <dbReference type="ChEBI" id="CHEBI:43474"/>
        <dbReference type="ChEBI" id="CHEBI:456216"/>
    </reaction>
</comment>
<evidence type="ECO:0000256" key="5">
    <source>
        <dbReference type="ARBA" id="ARBA00022801"/>
    </source>
</evidence>
<evidence type="ECO:0000256" key="7">
    <source>
        <dbReference type="ARBA" id="ARBA00022840"/>
    </source>
</evidence>
<dbReference type="HAMAP" id="MF_03065">
    <property type="entry name" value="RTEL1"/>
    <property type="match status" value="1"/>
</dbReference>
<dbReference type="InterPro" id="IPR027417">
    <property type="entry name" value="P-loop_NTPase"/>
</dbReference>
<comment type="function">
    <text evidence="14">A probable ATP-dependent DNA helicase implicated in telomere-length regulation, DNA repair and the maintenance of genomic stability. Acts as an anti-recombinase to counteract toxic recombination and limit crossover during meiosis. Regulates meiotic recombination and crossover homeostasis by physically dissociating strand invasion events and thereby promotes noncrossover repair by meiotic synthesis dependent strand annealing (SDSA) as well as disassembly of D loop recombination intermediates. Also disassembles T loops and prevents telomere fragility by counteracting telomeric G4-DNA structures, which together ensure the dynamics and stability of the telomere.</text>
</comment>
<keyword evidence="11 14" id="KW-0234">DNA repair</keyword>
<comment type="similarity">
    <text evidence="14">Belongs to the helicase family. RAD3/XPD subfamily.</text>
</comment>
<dbReference type="Pfam" id="PF23116">
    <property type="entry name" value="HHD_RTEL1"/>
    <property type="match status" value="2"/>
</dbReference>
<name>A0ABM3S7W7_BALAC</name>
<dbReference type="RefSeq" id="XP_057385947.1">
    <property type="nucleotide sequence ID" value="XM_057529964.1"/>
</dbReference>
<dbReference type="GeneID" id="103015133"/>
<keyword evidence="17" id="KW-1185">Reference proteome</keyword>
<feature type="region of interest" description="Disordered" evidence="15">
    <location>
        <begin position="1145"/>
        <end position="1270"/>
    </location>
</feature>
<evidence type="ECO:0000256" key="9">
    <source>
        <dbReference type="ARBA" id="ARBA00023014"/>
    </source>
</evidence>
<protein>
    <recommendedName>
        <fullName evidence="14">Regulator of telomere elongation helicase 1</fullName>
        <ecNumber evidence="14">5.6.2.-</ecNumber>
    </recommendedName>
</protein>
<feature type="compositionally biased region" description="Polar residues" evidence="15">
    <location>
        <begin position="1180"/>
        <end position="1190"/>
    </location>
</feature>
<feature type="compositionally biased region" description="Low complexity" evidence="15">
    <location>
        <begin position="1221"/>
        <end position="1235"/>
    </location>
</feature>
<dbReference type="Gene3D" id="1.20.1160.20">
    <property type="match status" value="2"/>
</dbReference>
<evidence type="ECO:0000256" key="3">
    <source>
        <dbReference type="ARBA" id="ARBA00022741"/>
    </source>
</evidence>
<dbReference type="InterPro" id="IPR006555">
    <property type="entry name" value="ATP-dep_Helicase_C"/>
</dbReference>
<keyword evidence="13 14" id="KW-0539">Nucleus</keyword>
<organism evidence="17 18">
    <name type="scientific">Balaenoptera acutorostrata</name>
    <name type="common">Common minke whale</name>
    <name type="synonym">Balaena rostrata</name>
    <dbReference type="NCBI Taxonomy" id="9767"/>
    <lineage>
        <taxon>Eukaryota</taxon>
        <taxon>Metazoa</taxon>
        <taxon>Chordata</taxon>
        <taxon>Craniata</taxon>
        <taxon>Vertebrata</taxon>
        <taxon>Euteleostomi</taxon>
        <taxon>Mammalia</taxon>
        <taxon>Eutheria</taxon>
        <taxon>Laurasiatheria</taxon>
        <taxon>Artiodactyla</taxon>
        <taxon>Whippomorpha</taxon>
        <taxon>Cetacea</taxon>
        <taxon>Mysticeti</taxon>
        <taxon>Balaenopteridae</taxon>
        <taxon>Balaenoptera</taxon>
    </lineage>
</organism>
<evidence type="ECO:0000313" key="18">
    <source>
        <dbReference type="RefSeq" id="XP_057385947.1"/>
    </source>
</evidence>
<dbReference type="SMART" id="SM00491">
    <property type="entry name" value="HELICc2"/>
    <property type="match status" value="1"/>
</dbReference>
<feature type="binding site" evidence="14">
    <location>
        <position position="144"/>
    </location>
    <ligand>
        <name>[4Fe-4S] cluster</name>
        <dbReference type="ChEBI" id="CHEBI:49883"/>
    </ligand>
</feature>
<evidence type="ECO:0000259" key="16">
    <source>
        <dbReference type="PROSITE" id="PS51193"/>
    </source>
</evidence>
<evidence type="ECO:0000256" key="10">
    <source>
        <dbReference type="ARBA" id="ARBA00023125"/>
    </source>
</evidence>
<dbReference type="InterPro" id="IPR049909">
    <property type="entry name" value="Rtel1_HHD"/>
</dbReference>
<feature type="short sequence motif" description="Nuclear localization signal" evidence="14">
    <location>
        <begin position="150"/>
        <end position="166"/>
    </location>
</feature>
<dbReference type="Proteomes" id="UP001652580">
    <property type="component" value="Chromosome 15"/>
</dbReference>
<sequence>MPKITLNGVTVDFPFQPYKCQEEYMSKVLECLQKKVNGVLESPTGTGKTLCLLCSTLAWREHLRDAVSARRIAERASGELFLDRALASWGNAVPEGDVPACYADVPKIIYASRTHSQLTQAIRELRNTSYRPRVCVLGSREQLCIHPEVKKQESNHMQVHLCRKKVASRSCHFYNNVEEKSLEQELASPILDIEDLVRSGTRHRLCPYYLSRNLKQQADIIFMPYNYLLDTKSRRAHGIDLKGTVVVFDEAHNVEKMCEEAASFDLTPHDVASGLDVIDQVLQEQTKVARQTELHPEFSADSAGSGLNLELEDLAKLKTILLRLEGAIDAVELPGGDGGVTKPGSYIFELFAEAQITFHTKGCILDSLDQIIQHLAGRAGLFASTAGLQKLADVIQIVFSVDPAEGGPGSMVGPGCQSYKVHIHPDAGHRRTAQRSDAWNATAARKQGKVLSYWCFSPGHSMRELVRQGVRTLILTSGTLAPVSSFTLEMQIPFPVCLENPHVIDKHQIWVGIVPKGPDGAQLSSAFDKRFSDECLSSLGKALGNIARVVPHGLLVFFPSYPVMEKSLAFWRARDFARKLEVLKPLFVEPRTKGGFSEVMEAFYTRVAAPGSSGAAFLAVCRGKASEGLDFADANGRGVIVTGLPYPPRMDPRVVLKMQFLDEMKGQNGARDQPPAPAPQFLSGHDWYRQQASRAVNQAIGRVIRHRHDYGAVFLCDHRFSSADARAQLPSWVRPHVKVYDSFGHVIRDVAQFFRVAQRTMPVLAPRAAAPSLGEGEGAASVAVSPGPLRTRKAMSLDVHVPSLRRRGTGSPVAGDAEGSLCVEYEQEPVRAQRRPVGLLAALEHSELLAEGPGEEALPAEEEAPRHSAPWGPREKRPAEEQRGRRRKVRLVGGPEGPEAGTDTGGAKLFMAAVKQALSQASFDTFTQALRDYKSSDDLAALAAHLGPLFAEDPKKHSLLQGFYQFVRPHHKQQFEEVCRQLTGRGCSSRPEHGPRREGAQPALDPSGRREPDPKLTVSQGAARQLDPREHLNQGRPHLASGLLPAGDPSRRPPEGSGAPGAKKQPPAVSAYLADAHRALGATGYSQLLAALTTYKQDDDFEKVVAVVASLTTAKPEDLSLLQRFGMFVRPHHKQRFRRTCAGLGTQAPGPWEGSPAAPSDLVCGARGPGPSQPEKPPGKTQSKIFSFLTQRPARGAGAPGPAPPAPCGQAQSEWGRRTWSPSSAPPATSTAAGPVGDSTSRSLGRAQPAMLPPESRASRRSSGRSPSER</sequence>
<evidence type="ECO:0000256" key="11">
    <source>
        <dbReference type="ARBA" id="ARBA00023204"/>
    </source>
</evidence>
<dbReference type="NCBIfam" id="TIGR00604">
    <property type="entry name" value="rad3"/>
    <property type="match status" value="1"/>
</dbReference>
<comment type="subunit">
    <text evidence="14">Interacts with TERF1. Interacts (via PIP-box) with PCNA; the interaction is direct and essential for suppressing telomere fragility. Interacts with MMS19; the interaction mediates the association of RTEL1 with the cytosolic iron-sulfur protein assembly (CIA) complex.</text>
</comment>
<comment type="subcellular location">
    <subcellularLocation>
        <location evidence="14">Nucleus</location>
    </subcellularLocation>
    <text evidence="14">Colocalizes with PCNA within the replication foci in S-phase cells.</text>
</comment>
<dbReference type="InterPro" id="IPR057498">
    <property type="entry name" value="Rtel1_ARCH"/>
</dbReference>
<dbReference type="InterPro" id="IPR030845">
    <property type="entry name" value="RTEL1"/>
</dbReference>
<dbReference type="SMART" id="SM00488">
    <property type="entry name" value="DEXDc2"/>
    <property type="match status" value="1"/>
</dbReference>
<keyword evidence="10 14" id="KW-0238">DNA-binding</keyword>
<evidence type="ECO:0000256" key="13">
    <source>
        <dbReference type="ARBA" id="ARBA00023242"/>
    </source>
</evidence>
<keyword evidence="8 14" id="KW-0408">Iron</keyword>
<feature type="region of interest" description="Disordered" evidence="15">
    <location>
        <begin position="853"/>
        <end position="904"/>
    </location>
</feature>
<keyword evidence="7 14" id="KW-0067">ATP-binding</keyword>
<dbReference type="Pfam" id="PF06733">
    <property type="entry name" value="DEAD_2"/>
    <property type="match status" value="1"/>
</dbReference>
<keyword evidence="1 14" id="KW-0004">4Fe-4S</keyword>
<dbReference type="InterPro" id="IPR045028">
    <property type="entry name" value="DinG/Rad3-like"/>
</dbReference>
<keyword evidence="2 14" id="KW-0479">Metal-binding</keyword>
<reference evidence="18" key="1">
    <citation type="submission" date="2025-08" db="UniProtKB">
        <authorList>
            <consortium name="RefSeq"/>
        </authorList>
    </citation>
    <scope>IDENTIFICATION</scope>
</reference>
<keyword evidence="3 14" id="KW-0547">Nucleotide-binding</keyword>
<feature type="compositionally biased region" description="Basic and acidic residues" evidence="15">
    <location>
        <begin position="873"/>
        <end position="883"/>
    </location>
</feature>
<dbReference type="Gene3D" id="3.40.50.300">
    <property type="entry name" value="P-loop containing nucleotide triphosphate hydrolases"/>
    <property type="match status" value="2"/>
</dbReference>
<evidence type="ECO:0000256" key="8">
    <source>
        <dbReference type="ARBA" id="ARBA00023004"/>
    </source>
</evidence>
<gene>
    <name evidence="14 18" type="primary">RTEL1</name>
</gene>
<evidence type="ECO:0000256" key="2">
    <source>
        <dbReference type="ARBA" id="ARBA00022723"/>
    </source>
</evidence>
<feature type="domain" description="Helicase ATP-binding" evidence="16">
    <location>
        <begin position="7"/>
        <end position="295"/>
    </location>
</feature>
<feature type="region of interest" description="Disordered" evidence="15">
    <location>
        <begin position="985"/>
        <end position="1067"/>
    </location>
</feature>
<evidence type="ECO:0000256" key="4">
    <source>
        <dbReference type="ARBA" id="ARBA00022763"/>
    </source>
</evidence>
<dbReference type="PROSITE" id="PS51193">
    <property type="entry name" value="HELICASE_ATP_BIND_2"/>
    <property type="match status" value="1"/>
</dbReference>